<evidence type="ECO:0000259" key="1">
    <source>
        <dbReference type="Pfam" id="PF07929"/>
    </source>
</evidence>
<dbReference type="SUPFAM" id="SSF159941">
    <property type="entry name" value="MM3350-like"/>
    <property type="match status" value="1"/>
</dbReference>
<proteinExistence type="predicted"/>
<protein>
    <recommendedName>
        <fullName evidence="1">Plasmid pRiA4b Orf3-like domain-containing protein</fullName>
    </recommendedName>
</protein>
<dbReference type="Gene3D" id="3.10.290.30">
    <property type="entry name" value="MM3350-like"/>
    <property type="match status" value="1"/>
</dbReference>
<dbReference type="RefSeq" id="WP_017841160.1">
    <property type="nucleotide sequence ID" value="NZ_CP035467.1"/>
</dbReference>
<dbReference type="Proteomes" id="UP000305881">
    <property type="component" value="Chromosome"/>
</dbReference>
<dbReference type="EMBL" id="CP035467">
    <property type="protein sequence ID" value="QCW81117.1"/>
    <property type="molecule type" value="Genomic_DNA"/>
</dbReference>
<dbReference type="STRING" id="675511.GCA_000341735_02655"/>
<dbReference type="InterPro" id="IPR024047">
    <property type="entry name" value="MM3350-like_sf"/>
</dbReference>
<feature type="domain" description="Plasmid pRiA4b Orf3-like" evidence="1">
    <location>
        <begin position="287"/>
        <end position="400"/>
    </location>
</feature>
<dbReference type="AlphaFoldDB" id="A0A4P9UJE1"/>
<name>A0A4P9UJE1_METBY</name>
<accession>A0A4P9UJE1</accession>
<keyword evidence="3" id="KW-1185">Reference proteome</keyword>
<evidence type="ECO:0000313" key="3">
    <source>
        <dbReference type="Proteomes" id="UP000305881"/>
    </source>
</evidence>
<reference evidence="3" key="1">
    <citation type="journal article" date="2019" name="J. Bacteriol.">
        <title>A Mutagenic Screen Identifies a TonB-Dependent Receptor Required for the Lanthanide Metal Switch in the Type I Methanotroph 'Methylotuvimicrobium buryatense' 5GB1C.</title>
        <authorList>
            <person name="Groom J.D."/>
            <person name="Ford S.M."/>
            <person name="Pesesky M.W."/>
            <person name="Lidstrom M.E."/>
        </authorList>
    </citation>
    <scope>NUCLEOTIDE SEQUENCE [LARGE SCALE GENOMIC DNA]</scope>
    <source>
        <strain evidence="3">5GB1C</strain>
    </source>
</reference>
<dbReference type="KEGG" id="mbur:EQU24_01735"/>
<dbReference type="Pfam" id="PF07929">
    <property type="entry name" value="PRiA4_ORF3"/>
    <property type="match status" value="1"/>
</dbReference>
<gene>
    <name evidence="2" type="ORF">EQU24_01735</name>
</gene>
<dbReference type="OrthoDB" id="9816539at2"/>
<evidence type="ECO:0000313" key="2">
    <source>
        <dbReference type="EMBL" id="QCW81117.1"/>
    </source>
</evidence>
<sequence>MSNKNQHLSPEDAEIIKNQAFSDTLPGTLLKDFQALLDFIGSDGIEVTKTTQHIGMKYLFELNERMTRPVETELKRPQQKAFPNLHGLYLLLRVSGLARLVKDKNKTLLKLDPDVLASWQQLNAVERYFSLLFCWILRGDEEILGEPRSWRIQGFLRCLQIYQFTKQLDSKEESEARYMIGLTFAGLHNIALMTLFGFLTGKPKINADGSVEGVELSDFGRTLLAYFDTATTLYMDENDDELSDGFYGFCAKDLMPLFPHWQNRLLIKEREVLTEGYSVIAVKVRDAVRKLAVPHDAVLHDFAMSILDAFNFDDDHLYEFVYKNELGKNETVMHPFSDDGDYWADDMTLGEMPIHEGMTFVFHYDFGDDWRFECQIESLIKEAGKYKEPKVIEKKGRAPKQYYY</sequence>
<organism evidence="2 3">
    <name type="scientific">Methylotuvimicrobium buryatense</name>
    <name type="common">Methylomicrobium buryatense</name>
    <dbReference type="NCBI Taxonomy" id="95641"/>
    <lineage>
        <taxon>Bacteria</taxon>
        <taxon>Pseudomonadati</taxon>
        <taxon>Pseudomonadota</taxon>
        <taxon>Gammaproteobacteria</taxon>
        <taxon>Methylococcales</taxon>
        <taxon>Methylococcaceae</taxon>
        <taxon>Methylotuvimicrobium</taxon>
    </lineage>
</organism>
<dbReference type="InterPro" id="IPR012912">
    <property type="entry name" value="Plasmid_pRiA4b_Orf3-like"/>
</dbReference>